<evidence type="ECO:0000256" key="2">
    <source>
        <dbReference type="ARBA" id="ARBA00022475"/>
    </source>
</evidence>
<reference evidence="10" key="1">
    <citation type="submission" date="2011-07" db="EMBL/GenBank/DDBJ databases">
        <title>Divergent evolution of antigenic variation in African trypanosomes.</title>
        <authorList>
            <person name="Jackson A.P."/>
            <person name="Berry A."/>
            <person name="Allison H.C."/>
            <person name="Burton P."/>
            <person name="Anderson J."/>
            <person name="Aslett M."/>
            <person name="Brown R."/>
            <person name="Corton N."/>
            <person name="Harris D."/>
            <person name="Hauser H."/>
            <person name="Gamble J."/>
            <person name="Gilderthorp R."/>
            <person name="McQuillan J."/>
            <person name="Quail M.A."/>
            <person name="Sanders M."/>
            <person name="Van Tonder A."/>
            <person name="Ginger M.L."/>
            <person name="Donelson J.E."/>
            <person name="Field M.C."/>
            <person name="Barry J.D."/>
            <person name="Berriman M."/>
            <person name="Hertz-Fowler C."/>
        </authorList>
    </citation>
    <scope>NUCLEOTIDE SEQUENCE [LARGE SCALE GENOMIC DNA]</scope>
    <source>
        <strain evidence="10">IL3000</strain>
    </source>
</reference>
<proteinExistence type="predicted"/>
<organism evidence="9 10">
    <name type="scientific">Trypanosoma congolense (strain IL3000)</name>
    <dbReference type="NCBI Taxonomy" id="1068625"/>
    <lineage>
        <taxon>Eukaryota</taxon>
        <taxon>Discoba</taxon>
        <taxon>Euglenozoa</taxon>
        <taxon>Kinetoplastea</taxon>
        <taxon>Metakinetoplastina</taxon>
        <taxon>Trypanosomatida</taxon>
        <taxon>Trypanosomatidae</taxon>
        <taxon>Trypanosoma</taxon>
        <taxon>Nannomonas</taxon>
    </lineage>
</organism>
<evidence type="ECO:0000313" key="10">
    <source>
        <dbReference type="Proteomes" id="UP000000702"/>
    </source>
</evidence>
<reference evidence="9 10" key="2">
    <citation type="journal article" date="2012" name="Proc. Natl. Acad. Sci. U.S.A.">
        <title>Antigenic diversity is generated by distinct evolutionary mechanisms in African trypanosome species.</title>
        <authorList>
            <person name="Jackson A.P."/>
            <person name="Berry A."/>
            <person name="Aslett M."/>
            <person name="Allison H.C."/>
            <person name="Burton P."/>
            <person name="Vavrova-Anderson J."/>
            <person name="Brown R."/>
            <person name="Browne H."/>
            <person name="Corton N."/>
            <person name="Hauser H."/>
            <person name="Gamble J."/>
            <person name="Gilderthorp R."/>
            <person name="Marcello L."/>
            <person name="McQuillan J."/>
            <person name="Otto T.D."/>
            <person name="Quail M.A."/>
            <person name="Sanders M.J."/>
            <person name="van Tonder A."/>
            <person name="Ginger M.L."/>
            <person name="Field M.C."/>
            <person name="Barry J.D."/>
            <person name="Hertz-Fowler C."/>
            <person name="Berriman M."/>
        </authorList>
    </citation>
    <scope>NUCLEOTIDE SEQUENCE [LARGE SCALE GENOMIC DNA]</scope>
    <source>
        <strain evidence="9 10">IL3000</strain>
    </source>
</reference>
<dbReference type="Pfam" id="PF00913">
    <property type="entry name" value="Trypan_glycop"/>
    <property type="match status" value="1"/>
</dbReference>
<evidence type="ECO:0000256" key="3">
    <source>
        <dbReference type="ARBA" id="ARBA00022622"/>
    </source>
</evidence>
<dbReference type="VEuPathDB" id="TriTrypDB:TcIL3000_0_51730"/>
<feature type="signal peptide" evidence="7">
    <location>
        <begin position="1"/>
        <end position="17"/>
    </location>
</feature>
<keyword evidence="3" id="KW-0336">GPI-anchor</keyword>
<evidence type="ECO:0000259" key="8">
    <source>
        <dbReference type="Pfam" id="PF00913"/>
    </source>
</evidence>
<feature type="domain" description="Trypanosome variant surface glycoprotein A-type N-terminal" evidence="8">
    <location>
        <begin position="5"/>
        <end position="241"/>
    </location>
</feature>
<dbReference type="InterPro" id="IPR001812">
    <property type="entry name" value="Trypano_VSG_A_N_dom"/>
</dbReference>
<protein>
    <submittedName>
        <fullName evidence="9">WGS project CAEQ00000000 data, annotated contig 2092</fullName>
    </submittedName>
</protein>
<evidence type="ECO:0000256" key="6">
    <source>
        <dbReference type="ARBA" id="ARBA00023288"/>
    </source>
</evidence>
<feature type="chain" id="PRO_5003390100" evidence="7">
    <location>
        <begin position="18"/>
        <end position="406"/>
    </location>
</feature>
<evidence type="ECO:0000313" key="9">
    <source>
        <dbReference type="EMBL" id="CCD14569.1"/>
    </source>
</evidence>
<keyword evidence="7" id="KW-0732">Signal</keyword>
<comment type="subcellular location">
    <subcellularLocation>
        <location evidence="1">Cell membrane</location>
        <topology evidence="1">Lipid-anchor</topology>
        <topology evidence="1">GPI-anchor</topology>
    </subcellularLocation>
</comment>
<keyword evidence="6" id="KW-0449">Lipoprotein</keyword>
<gene>
    <name evidence="9" type="ORF">TCIL3000_0_51730</name>
</gene>
<dbReference type="Gene3D" id="3.90.150.10">
    <property type="entry name" value="Variant Surface Glycoprotein, subunit A domain 1"/>
    <property type="match status" value="1"/>
</dbReference>
<dbReference type="AlphaFoldDB" id="F9WBD7"/>
<name>F9WBD7_TRYCI</name>
<evidence type="ECO:0000256" key="1">
    <source>
        <dbReference type="ARBA" id="ARBA00004609"/>
    </source>
</evidence>
<comment type="caution">
    <text evidence="9">The sequence shown here is derived from an EMBL/GenBank/DDBJ whole genome shotgun (WGS) entry which is preliminary data.</text>
</comment>
<evidence type="ECO:0000256" key="7">
    <source>
        <dbReference type="SAM" id="SignalP"/>
    </source>
</evidence>
<dbReference type="EMBL" id="CAEQ01001566">
    <property type="protein sequence ID" value="CCD14569.1"/>
    <property type="molecule type" value="Genomic_DNA"/>
</dbReference>
<keyword evidence="5" id="KW-0325">Glycoprotein</keyword>
<keyword evidence="4" id="KW-0472">Membrane</keyword>
<dbReference type="GO" id="GO:0005886">
    <property type="term" value="C:plasma membrane"/>
    <property type="evidence" value="ECO:0007669"/>
    <property type="project" value="UniProtKB-SubCell"/>
</dbReference>
<keyword evidence="10" id="KW-1185">Reference proteome</keyword>
<dbReference type="Proteomes" id="UP000000702">
    <property type="component" value="Unassembled WGS sequence"/>
</dbReference>
<keyword evidence="2" id="KW-1003">Cell membrane</keyword>
<dbReference type="GO" id="GO:0098552">
    <property type="term" value="C:side of membrane"/>
    <property type="evidence" value="ECO:0007669"/>
    <property type="project" value="UniProtKB-KW"/>
</dbReference>
<evidence type="ECO:0000256" key="5">
    <source>
        <dbReference type="ARBA" id="ARBA00023180"/>
    </source>
</evidence>
<sequence>MIVALVMLLVVSQRLDATPGAAVSEAAGKLVCTAAFALERVEQYATLKMNQSQRIITSLKLAHNNIKEALVGGRYKDNCTSLISLMNHADKLSSDFESLIPELGRLGLLASSRAALAAGRLREFITAFYHSREGRNRCITLTRKTKKSVGEFTIHRCVSTARDEESQDSPTSTGYNFVKKVTAAVEDLFTLEEDISMTMDNGCNLTRMNALSTGTEGSEDLPEPPDGAKWAGGLLQITKYGPKWVSDIEKVPVLYDAKVKLDAFEKMVVYINDMFSNFVGVLWTDAPSLMKSSEMESLIFYVSLRTFMAPPRGFSSNEKELSILREKYCNNKDAALRDSNISNASLLNDEPYVSPRDSVLVTPPSRSATVFGDETMGVDYNIVSGDVKAIGTAVFALSVVFLLTEL</sequence>
<dbReference type="GO" id="GO:0042783">
    <property type="term" value="P:symbiont-mediated evasion of host immune response"/>
    <property type="evidence" value="ECO:0007669"/>
    <property type="project" value="InterPro"/>
</dbReference>
<evidence type="ECO:0000256" key="4">
    <source>
        <dbReference type="ARBA" id="ARBA00023136"/>
    </source>
</evidence>
<dbReference type="SUPFAM" id="SSF58087">
    <property type="entry name" value="Variant surface glycoprotein (N-terminal domain)"/>
    <property type="match status" value="1"/>
</dbReference>
<accession>F9WBD7</accession>